<dbReference type="GO" id="GO:0016020">
    <property type="term" value="C:membrane"/>
    <property type="evidence" value="ECO:0007669"/>
    <property type="project" value="TreeGrafter"/>
</dbReference>
<dbReference type="Proteomes" id="UP000037136">
    <property type="component" value="Unassembled WGS sequence"/>
</dbReference>
<keyword evidence="4" id="KW-0732">Signal</keyword>
<accession>A0A2A9PKM0</accession>
<dbReference type="InterPro" id="IPR013784">
    <property type="entry name" value="Carb-bd-like_fold"/>
</dbReference>
<keyword evidence="7" id="KW-1185">Reference proteome</keyword>
<dbReference type="GO" id="GO:0000272">
    <property type="term" value="P:polysaccharide catabolic process"/>
    <property type="evidence" value="ECO:0007669"/>
    <property type="project" value="UniProtKB-KW"/>
</dbReference>
<dbReference type="Pfam" id="PF00686">
    <property type="entry name" value="CBM_20"/>
    <property type="match status" value="1"/>
</dbReference>
<reference evidence="6 7" key="2">
    <citation type="journal article" date="2017" name="Sci. Rep.">
        <title>Ant-infecting Ophiocordyceps genomes reveal a high diversity of potential behavioral manipulation genes and a possible major role for enterotoxins.</title>
        <authorList>
            <person name="de Bekker C."/>
            <person name="Ohm R.A."/>
            <person name="Evans H.C."/>
            <person name="Brachmann A."/>
            <person name="Hughes D.P."/>
        </authorList>
    </citation>
    <scope>NUCLEOTIDE SEQUENCE [LARGE SCALE GENOMIC DNA]</scope>
    <source>
        <strain evidence="6 7">SC16a</strain>
    </source>
</reference>
<dbReference type="SMART" id="SM01065">
    <property type="entry name" value="CBM_2"/>
    <property type="match status" value="1"/>
</dbReference>
<dbReference type="PROSITE" id="PS51166">
    <property type="entry name" value="CBM20"/>
    <property type="match status" value="1"/>
</dbReference>
<protein>
    <recommendedName>
        <fullName evidence="5">CBM20 domain-containing protein</fullName>
    </recommendedName>
</protein>
<sequence>MRLAALAVFAAALAPGVSASESAAAAAAAAAAIAAELQANYSIDWNKPPARERWQTELTCFDLWFKCPSIRLGYEERLVPVGRTEVSVYHTAHVDNALFNTAERRVALRVQSSTAIAEGVTSGWSIAARVTGGPGPLRLSMAKNEQGLGPRQRKTTTRTKHMTRCDPRHDCRIETWTFHVKVSGTCEKKAWIECGEREDACHGPRAKAGSSCDQVNAFHDKHCNNPASSGHQQYPCEVHYPVLTHDGHLFTRLVPISTSLRRGDRDQQQRSQAEEAVQVKGEAPSSSSNTQETGVVSEPAIVAGKTIDGFCYVNDTHYIAGTGRYWDRLRPALGWYQVGQAAAPKPDTQSFGPCYEGPTTDPTTVGRLPQAAELAPKDSAILPKKREICVLNDTHYYAEPDQYYNIENSDQGWYRADGAQRLDTAGFEPCFQKPATNWTAGRLARAAEPVAKPEKKNVVVVVGKEQGHCVLNATHYYAEPDRYYNMKNPGRGWYSVAGVPAPETADFGPCEENPKVEIPRRGDGCKPPKVTFRLLAKMRPGYAVKLVGDLQEMGNWNPEKAMPMDTSEYSEEHPVLKDAIMLKPGRFQYKYVMVGPEGQVVWEAGEKRNLEVQGGCQVRTEDWRGGGG</sequence>
<evidence type="ECO:0000256" key="3">
    <source>
        <dbReference type="SAM" id="MobiDB-lite"/>
    </source>
</evidence>
<feature type="region of interest" description="Disordered" evidence="3">
    <location>
        <begin position="141"/>
        <end position="161"/>
    </location>
</feature>
<dbReference type="EMBL" id="LAZP02000064">
    <property type="protein sequence ID" value="PFH61581.1"/>
    <property type="molecule type" value="Genomic_DNA"/>
</dbReference>
<name>A0A2A9PKM0_OPHUN</name>
<feature type="chain" id="PRO_5012044029" description="CBM20 domain-containing protein" evidence="4">
    <location>
        <begin position="20"/>
        <end position="628"/>
    </location>
</feature>
<organism evidence="6 7">
    <name type="scientific">Ophiocordyceps unilateralis</name>
    <name type="common">Zombie-ant fungus</name>
    <name type="synonym">Torrubia unilateralis</name>
    <dbReference type="NCBI Taxonomy" id="268505"/>
    <lineage>
        <taxon>Eukaryota</taxon>
        <taxon>Fungi</taxon>
        <taxon>Dikarya</taxon>
        <taxon>Ascomycota</taxon>
        <taxon>Pezizomycotina</taxon>
        <taxon>Sordariomycetes</taxon>
        <taxon>Hypocreomycetidae</taxon>
        <taxon>Hypocreales</taxon>
        <taxon>Ophiocordycipitaceae</taxon>
        <taxon>Ophiocordyceps</taxon>
    </lineage>
</organism>
<dbReference type="SUPFAM" id="SSF49452">
    <property type="entry name" value="Starch-binding domain-like"/>
    <property type="match status" value="1"/>
</dbReference>
<feature type="domain" description="CBM20" evidence="5">
    <location>
        <begin position="522"/>
        <end position="625"/>
    </location>
</feature>
<proteinExistence type="predicted"/>
<dbReference type="GO" id="GO:2001070">
    <property type="term" value="F:starch binding"/>
    <property type="evidence" value="ECO:0007669"/>
    <property type="project" value="InterPro"/>
</dbReference>
<dbReference type="PANTHER" id="PTHR15048:SF0">
    <property type="entry name" value="STARCH-BINDING DOMAIN-CONTAINING PROTEIN 1"/>
    <property type="match status" value="1"/>
</dbReference>
<evidence type="ECO:0000256" key="4">
    <source>
        <dbReference type="SAM" id="SignalP"/>
    </source>
</evidence>
<evidence type="ECO:0000259" key="5">
    <source>
        <dbReference type="PROSITE" id="PS51166"/>
    </source>
</evidence>
<evidence type="ECO:0000256" key="2">
    <source>
        <dbReference type="ARBA" id="ARBA00023326"/>
    </source>
</evidence>
<feature type="compositionally biased region" description="Polar residues" evidence="3">
    <location>
        <begin position="284"/>
        <end position="294"/>
    </location>
</feature>
<comment type="caution">
    <text evidence="6">The sequence shown here is derived from an EMBL/GenBank/DDBJ whole genome shotgun (WGS) entry which is preliminary data.</text>
</comment>
<gene>
    <name evidence="6" type="ORF">XA68_16931</name>
</gene>
<dbReference type="AlphaFoldDB" id="A0A2A9PKM0"/>
<feature type="region of interest" description="Disordered" evidence="3">
    <location>
        <begin position="260"/>
        <end position="295"/>
    </location>
</feature>
<dbReference type="InterPro" id="IPR013783">
    <property type="entry name" value="Ig-like_fold"/>
</dbReference>
<dbReference type="InterPro" id="IPR002044">
    <property type="entry name" value="CBM20"/>
</dbReference>
<dbReference type="PANTHER" id="PTHR15048">
    <property type="entry name" value="STARCH-BINDING DOMAIN-CONTAINING PROTEIN 1"/>
    <property type="match status" value="1"/>
</dbReference>
<keyword evidence="1" id="KW-0119">Carbohydrate metabolism</keyword>
<evidence type="ECO:0000256" key="1">
    <source>
        <dbReference type="ARBA" id="ARBA00023277"/>
    </source>
</evidence>
<dbReference type="Gene3D" id="2.60.40.10">
    <property type="entry name" value="Immunoglobulins"/>
    <property type="match status" value="1"/>
</dbReference>
<feature type="compositionally biased region" description="Basic residues" evidence="3">
    <location>
        <begin position="151"/>
        <end position="161"/>
    </location>
</feature>
<keyword evidence="2" id="KW-0624">Polysaccharide degradation</keyword>
<evidence type="ECO:0000313" key="7">
    <source>
        <dbReference type="Proteomes" id="UP000037136"/>
    </source>
</evidence>
<reference evidence="6 7" key="1">
    <citation type="journal article" date="2015" name="BMC Genomics">
        <title>Gene expression during zombie ant biting behavior reflects the complexity underlying fungal parasitic behavioral manipulation.</title>
        <authorList>
            <person name="de Bekker C."/>
            <person name="Ohm R.A."/>
            <person name="Loreto R.G."/>
            <person name="Sebastian A."/>
            <person name="Albert I."/>
            <person name="Merrow M."/>
            <person name="Brachmann A."/>
            <person name="Hughes D.P."/>
        </authorList>
    </citation>
    <scope>NUCLEOTIDE SEQUENCE [LARGE SCALE GENOMIC DNA]</scope>
    <source>
        <strain evidence="6 7">SC16a</strain>
    </source>
</reference>
<evidence type="ECO:0000313" key="6">
    <source>
        <dbReference type="EMBL" id="PFH61581.1"/>
    </source>
</evidence>
<feature type="signal peptide" evidence="4">
    <location>
        <begin position="1"/>
        <end position="19"/>
    </location>
</feature>
<dbReference type="OrthoDB" id="4928074at2759"/>